<dbReference type="Proteomes" id="UP000801492">
    <property type="component" value="Unassembled WGS sequence"/>
</dbReference>
<dbReference type="OrthoDB" id="6510177at2759"/>
<dbReference type="GO" id="GO:0005886">
    <property type="term" value="C:plasma membrane"/>
    <property type="evidence" value="ECO:0007669"/>
    <property type="project" value="TreeGrafter"/>
</dbReference>
<dbReference type="GO" id="GO:0030659">
    <property type="term" value="C:cytoplasmic vesicle membrane"/>
    <property type="evidence" value="ECO:0007669"/>
    <property type="project" value="TreeGrafter"/>
</dbReference>
<protein>
    <submittedName>
        <fullName evidence="1">Uncharacterized protein</fullName>
    </submittedName>
</protein>
<organism evidence="1 2">
    <name type="scientific">Ignelater luminosus</name>
    <name type="common">Cucubano</name>
    <name type="synonym">Pyrophorus luminosus</name>
    <dbReference type="NCBI Taxonomy" id="2038154"/>
    <lineage>
        <taxon>Eukaryota</taxon>
        <taxon>Metazoa</taxon>
        <taxon>Ecdysozoa</taxon>
        <taxon>Arthropoda</taxon>
        <taxon>Hexapoda</taxon>
        <taxon>Insecta</taxon>
        <taxon>Pterygota</taxon>
        <taxon>Neoptera</taxon>
        <taxon>Endopterygota</taxon>
        <taxon>Coleoptera</taxon>
        <taxon>Polyphaga</taxon>
        <taxon>Elateriformia</taxon>
        <taxon>Elateroidea</taxon>
        <taxon>Elateridae</taxon>
        <taxon>Agrypninae</taxon>
        <taxon>Pyrophorini</taxon>
        <taxon>Ignelater</taxon>
    </lineage>
</organism>
<dbReference type="PANTHER" id="PTHR10796">
    <property type="entry name" value="PATCHED-RELATED"/>
    <property type="match status" value="1"/>
</dbReference>
<comment type="caution">
    <text evidence="1">The sequence shown here is derived from an EMBL/GenBank/DDBJ whole genome shotgun (WGS) entry which is preliminary data.</text>
</comment>
<dbReference type="InterPro" id="IPR051697">
    <property type="entry name" value="Patched_domain-protein"/>
</dbReference>
<proteinExistence type="predicted"/>
<dbReference type="EMBL" id="VTPC01001253">
    <property type="protein sequence ID" value="KAF2902573.1"/>
    <property type="molecule type" value="Genomic_DNA"/>
</dbReference>
<dbReference type="AlphaFoldDB" id="A0A8K0DAN2"/>
<name>A0A8K0DAN2_IGNLU</name>
<dbReference type="PANTHER" id="PTHR10796:SF92">
    <property type="entry name" value="PATCHED-RELATED, ISOFORM A"/>
    <property type="match status" value="1"/>
</dbReference>
<evidence type="ECO:0000313" key="1">
    <source>
        <dbReference type="EMBL" id="KAF2902573.1"/>
    </source>
</evidence>
<sequence length="217" mass="24953">MQEEEEVGYTQVFGVPKLEHGTGKDPAKVTLEVLNDCTRTTCGTSPSLSTTTSSSDVPIFKRFQEKWPKTDSTKYEFGIADIFVNSAVESVKAYIVEFCLNLLKQQHCREDYKEFLELIIVFLEETPPRNEFLNRSFYRLGFYVGRHPGYFLIVPVLLSLLCITGYQKIHYNIDPEYLFSPVDGPGKYERAVAEEQFKVNYTNRFNVARITRAGKED</sequence>
<accession>A0A8K0DAN2</accession>
<gene>
    <name evidence="1" type="ORF">ILUMI_03612</name>
</gene>
<reference evidence="1" key="1">
    <citation type="submission" date="2019-08" db="EMBL/GenBank/DDBJ databases">
        <title>The genome of the North American firefly Photinus pyralis.</title>
        <authorList>
            <consortium name="Photinus pyralis genome working group"/>
            <person name="Fallon T.R."/>
            <person name="Sander Lower S.E."/>
            <person name="Weng J.-K."/>
        </authorList>
    </citation>
    <scope>NUCLEOTIDE SEQUENCE</scope>
    <source>
        <strain evidence="1">TRF0915ILg1</strain>
        <tissue evidence="1">Whole body</tissue>
    </source>
</reference>
<evidence type="ECO:0000313" key="2">
    <source>
        <dbReference type="Proteomes" id="UP000801492"/>
    </source>
</evidence>
<keyword evidence="2" id="KW-1185">Reference proteome</keyword>